<dbReference type="SUPFAM" id="SSF69118">
    <property type="entry name" value="AhpD-like"/>
    <property type="match status" value="1"/>
</dbReference>
<sequence>MSRLSPARREELPNEQQKAYDELDDLATKGFGDAFIYKQPDGAFVGPFPFLIAAPEAGIQMLETVGKVAGIPGLPQNARETAILATGAHYKAAYELYAHSNVATKSTDLNVQQVWQICDGKKPANLDEKCEIAYDVATYLSSTPGPLPQTLWKRAVRALGKDGTIALVHYVGLYAYTCIILNAVDAPVPEGSN</sequence>
<dbReference type="GeneID" id="19114697"/>
<accession>M2MXV6</accession>
<protein>
    <recommendedName>
        <fullName evidence="3">Carboxymuconolactone decarboxylase-like domain-containing protein</fullName>
    </recommendedName>
</protein>
<proteinExistence type="predicted"/>
<dbReference type="OrthoDB" id="2567457at2759"/>
<dbReference type="OMA" id="PWNPWLR"/>
<reference evidence="1 2" key="1">
    <citation type="journal article" date="2012" name="PLoS Pathog.">
        <title>Diverse lifestyles and strategies of plant pathogenesis encoded in the genomes of eighteen Dothideomycetes fungi.</title>
        <authorList>
            <person name="Ohm R.A."/>
            <person name="Feau N."/>
            <person name="Henrissat B."/>
            <person name="Schoch C.L."/>
            <person name="Horwitz B.A."/>
            <person name="Barry K.W."/>
            <person name="Condon B.J."/>
            <person name="Copeland A.C."/>
            <person name="Dhillon B."/>
            <person name="Glaser F."/>
            <person name="Hesse C.N."/>
            <person name="Kosti I."/>
            <person name="LaButti K."/>
            <person name="Lindquist E.A."/>
            <person name="Lucas S."/>
            <person name="Salamov A.A."/>
            <person name="Bradshaw R.E."/>
            <person name="Ciuffetti L."/>
            <person name="Hamelin R.C."/>
            <person name="Kema G.H.J."/>
            <person name="Lawrence C."/>
            <person name="Scott J.A."/>
            <person name="Spatafora J.W."/>
            <person name="Turgeon B.G."/>
            <person name="de Wit P.J.G.M."/>
            <person name="Zhong S."/>
            <person name="Goodwin S.B."/>
            <person name="Grigoriev I.V."/>
        </authorList>
    </citation>
    <scope>NUCLEOTIDE SEQUENCE [LARGE SCALE GENOMIC DNA]</scope>
    <source>
        <strain evidence="1 2">UAMH 10762</strain>
    </source>
</reference>
<evidence type="ECO:0008006" key="3">
    <source>
        <dbReference type="Google" id="ProtNLM"/>
    </source>
</evidence>
<name>M2MXV6_BAUPA</name>
<dbReference type="Proteomes" id="UP000011761">
    <property type="component" value="Unassembled WGS sequence"/>
</dbReference>
<dbReference type="KEGG" id="bcom:BAUCODRAFT_473441"/>
<dbReference type="HOGENOM" id="CLU_082760_3_1_1"/>
<dbReference type="Gene3D" id="1.20.1290.10">
    <property type="entry name" value="AhpD-like"/>
    <property type="match status" value="1"/>
</dbReference>
<dbReference type="EMBL" id="KB445555">
    <property type="protein sequence ID" value="EMC96403.1"/>
    <property type="molecule type" value="Genomic_DNA"/>
</dbReference>
<gene>
    <name evidence="1" type="ORF">BAUCODRAFT_473441</name>
</gene>
<dbReference type="PANTHER" id="PTHR34846:SF11">
    <property type="entry name" value="4-CARBOXYMUCONOLACTONE DECARBOXYLASE FAMILY PROTEIN (AFU_ORTHOLOGUE AFUA_6G11590)"/>
    <property type="match status" value="1"/>
</dbReference>
<keyword evidence="2" id="KW-1185">Reference proteome</keyword>
<evidence type="ECO:0000313" key="1">
    <source>
        <dbReference type="EMBL" id="EMC96403.1"/>
    </source>
</evidence>
<dbReference type="eggNOG" id="ENOG502SCHX">
    <property type="taxonomic scope" value="Eukaryota"/>
</dbReference>
<dbReference type="PANTHER" id="PTHR34846">
    <property type="entry name" value="4-CARBOXYMUCONOLACTONE DECARBOXYLASE FAMILY PROTEIN (AFU_ORTHOLOGUE AFUA_6G11590)"/>
    <property type="match status" value="1"/>
</dbReference>
<dbReference type="AlphaFoldDB" id="M2MXV6"/>
<organism evidence="1 2">
    <name type="scientific">Baudoinia panamericana (strain UAMH 10762)</name>
    <name type="common">Angels' share fungus</name>
    <name type="synonym">Baudoinia compniacensis (strain UAMH 10762)</name>
    <dbReference type="NCBI Taxonomy" id="717646"/>
    <lineage>
        <taxon>Eukaryota</taxon>
        <taxon>Fungi</taxon>
        <taxon>Dikarya</taxon>
        <taxon>Ascomycota</taxon>
        <taxon>Pezizomycotina</taxon>
        <taxon>Dothideomycetes</taxon>
        <taxon>Dothideomycetidae</taxon>
        <taxon>Mycosphaerellales</taxon>
        <taxon>Teratosphaeriaceae</taxon>
        <taxon>Baudoinia</taxon>
    </lineage>
</organism>
<evidence type="ECO:0000313" key="2">
    <source>
        <dbReference type="Proteomes" id="UP000011761"/>
    </source>
</evidence>
<dbReference type="InterPro" id="IPR029032">
    <property type="entry name" value="AhpD-like"/>
</dbReference>
<dbReference type="RefSeq" id="XP_007676495.1">
    <property type="nucleotide sequence ID" value="XM_007678305.1"/>
</dbReference>